<dbReference type="EMBL" id="JAAGAX010000020">
    <property type="protein sequence ID" value="KAF2283182.1"/>
    <property type="molecule type" value="Genomic_DNA"/>
</dbReference>
<organism evidence="2 4">
    <name type="scientific">Hevea brasiliensis</name>
    <name type="common">Para rubber tree</name>
    <name type="synonym">Siphonia brasiliensis</name>
    <dbReference type="NCBI Taxonomy" id="3981"/>
    <lineage>
        <taxon>Eukaryota</taxon>
        <taxon>Viridiplantae</taxon>
        <taxon>Streptophyta</taxon>
        <taxon>Embryophyta</taxon>
        <taxon>Tracheophyta</taxon>
        <taxon>Spermatophyta</taxon>
        <taxon>Magnoliopsida</taxon>
        <taxon>eudicotyledons</taxon>
        <taxon>Gunneridae</taxon>
        <taxon>Pentapetalae</taxon>
        <taxon>rosids</taxon>
        <taxon>fabids</taxon>
        <taxon>Malpighiales</taxon>
        <taxon>Euphorbiaceae</taxon>
        <taxon>Crotonoideae</taxon>
        <taxon>Micrandreae</taxon>
        <taxon>Hevea</taxon>
    </lineage>
</organism>
<feature type="transmembrane region" description="Helical" evidence="1">
    <location>
        <begin position="96"/>
        <end position="117"/>
    </location>
</feature>
<keyword evidence="4" id="KW-1185">Reference proteome</keyword>
<reference evidence="2 4" key="1">
    <citation type="journal article" date="2020" name="Mol. Plant">
        <title>The Chromosome-Based Rubber Tree Genome Provides New Insights into Spurge Genome Evolution and Rubber Biosynthesis.</title>
        <authorList>
            <person name="Liu J."/>
            <person name="Shi C."/>
            <person name="Shi C.C."/>
            <person name="Li W."/>
            <person name="Zhang Q.J."/>
            <person name="Zhang Y."/>
            <person name="Li K."/>
            <person name="Lu H.F."/>
            <person name="Shi C."/>
            <person name="Zhu S.T."/>
            <person name="Xiao Z.Y."/>
            <person name="Nan H."/>
            <person name="Yue Y."/>
            <person name="Zhu X.G."/>
            <person name="Wu Y."/>
            <person name="Hong X.N."/>
            <person name="Fan G.Y."/>
            <person name="Tong Y."/>
            <person name="Zhang D."/>
            <person name="Mao C.L."/>
            <person name="Liu Y.L."/>
            <person name="Hao S.J."/>
            <person name="Liu W.Q."/>
            <person name="Lv M.Q."/>
            <person name="Zhang H.B."/>
            <person name="Liu Y."/>
            <person name="Hu-Tang G.R."/>
            <person name="Wang J.P."/>
            <person name="Wang J.H."/>
            <person name="Sun Y.H."/>
            <person name="Ni S.B."/>
            <person name="Chen W.B."/>
            <person name="Zhang X.C."/>
            <person name="Jiao Y.N."/>
            <person name="Eichler E.E."/>
            <person name="Li G.H."/>
            <person name="Liu X."/>
            <person name="Gao L.Z."/>
        </authorList>
    </citation>
    <scope>NUCLEOTIDE SEQUENCE [LARGE SCALE GENOMIC DNA]</scope>
    <source>
        <strain evidence="4">cv. GT1</strain>
        <tissue evidence="2">Leaf</tissue>
    </source>
</reference>
<dbReference type="AlphaFoldDB" id="A0A6A6K371"/>
<comment type="caution">
    <text evidence="2">The sequence shown here is derived from an EMBL/GenBank/DDBJ whole genome shotgun (WGS) entry which is preliminary data.</text>
</comment>
<evidence type="ECO:0000256" key="1">
    <source>
        <dbReference type="SAM" id="Phobius"/>
    </source>
</evidence>
<gene>
    <name evidence="3" type="ORF">GH714_001892</name>
    <name evidence="2" type="ORF">GH714_043512</name>
</gene>
<sequence>MSGNGMAEEVCLFFSSSNRLVYGFKMGHKIKAIRDKLTDIEADRKFMLEVRTEERGYATIVGDQTESSVHEVVIGREGDKEAIAELLLSSNSEEDVSVLSIVGIGGLGISVHFVFLTSDMIIDMSSKQF</sequence>
<keyword evidence="1" id="KW-0812">Transmembrane</keyword>
<keyword evidence="1" id="KW-0472">Membrane</keyword>
<dbReference type="EMBL" id="JAAGAX010000013">
    <property type="protein sequence ID" value="KAF2293452.1"/>
    <property type="molecule type" value="Genomic_DNA"/>
</dbReference>
<dbReference type="Proteomes" id="UP000467840">
    <property type="component" value="Chromosome 7"/>
</dbReference>
<protein>
    <submittedName>
        <fullName evidence="2">Uncharacterized protein</fullName>
    </submittedName>
</protein>
<keyword evidence="1" id="KW-1133">Transmembrane helix</keyword>
<proteinExistence type="predicted"/>
<evidence type="ECO:0000313" key="4">
    <source>
        <dbReference type="Proteomes" id="UP000467840"/>
    </source>
</evidence>
<name>A0A6A6K371_HEVBR</name>
<evidence type="ECO:0000313" key="3">
    <source>
        <dbReference type="EMBL" id="KAF2293452.1"/>
    </source>
</evidence>
<evidence type="ECO:0000313" key="2">
    <source>
        <dbReference type="EMBL" id="KAF2283182.1"/>
    </source>
</evidence>
<accession>A0A6A6K371</accession>